<evidence type="ECO:0000256" key="3">
    <source>
        <dbReference type="ARBA" id="ARBA00022729"/>
    </source>
</evidence>
<feature type="domain" description="RagB/SusD" evidence="6">
    <location>
        <begin position="342"/>
        <end position="465"/>
    </location>
</feature>
<evidence type="ECO:0000259" key="6">
    <source>
        <dbReference type="Pfam" id="PF07980"/>
    </source>
</evidence>
<dbReference type="InterPro" id="IPR012944">
    <property type="entry name" value="SusD_RagB_dom"/>
</dbReference>
<dbReference type="SUPFAM" id="SSF48452">
    <property type="entry name" value="TPR-like"/>
    <property type="match status" value="1"/>
</dbReference>
<dbReference type="STRING" id="1178516.AWR27_24155"/>
<dbReference type="RefSeq" id="WP_077133593.1">
    <property type="nucleotide sequence ID" value="NZ_CP014263.1"/>
</dbReference>
<dbReference type="InterPro" id="IPR033985">
    <property type="entry name" value="SusD-like_N"/>
</dbReference>
<keyword evidence="9" id="KW-1185">Reference proteome</keyword>
<dbReference type="KEGG" id="smon:AWR27_24155"/>
<name>A0A1P9X3A0_9BACT</name>
<evidence type="ECO:0000256" key="2">
    <source>
        <dbReference type="ARBA" id="ARBA00006275"/>
    </source>
</evidence>
<dbReference type="OrthoDB" id="621570at2"/>
<accession>A0A1P9X3A0</accession>
<keyword evidence="3" id="KW-0732">Signal</keyword>
<proteinExistence type="inferred from homology"/>
<evidence type="ECO:0000313" key="9">
    <source>
        <dbReference type="Proteomes" id="UP000187941"/>
    </source>
</evidence>
<dbReference type="Pfam" id="PF07980">
    <property type="entry name" value="SusD_RagB"/>
    <property type="match status" value="1"/>
</dbReference>
<protein>
    <submittedName>
        <fullName evidence="8">Carbohydrate-binding protein SusD</fullName>
    </submittedName>
</protein>
<keyword evidence="5" id="KW-0998">Cell outer membrane</keyword>
<evidence type="ECO:0000256" key="4">
    <source>
        <dbReference type="ARBA" id="ARBA00023136"/>
    </source>
</evidence>
<feature type="domain" description="SusD-like N-terminal" evidence="7">
    <location>
        <begin position="76"/>
        <end position="221"/>
    </location>
</feature>
<gene>
    <name evidence="8" type="ORF">AWR27_24155</name>
</gene>
<dbReference type="CDD" id="cd08977">
    <property type="entry name" value="SusD"/>
    <property type="match status" value="1"/>
</dbReference>
<dbReference type="AlphaFoldDB" id="A0A1P9X3A0"/>
<dbReference type="EMBL" id="CP014263">
    <property type="protein sequence ID" value="AQG82116.1"/>
    <property type="molecule type" value="Genomic_DNA"/>
</dbReference>
<sequence length="465" mass="51619">MFRYVRYSFIIILFCLASCQQVLEPKPVNLLVDELVLNEPNDVEPVRIGMYSALRGTAAPTVIAGDFTADHIQHNGTFTDYRELGTKQITAANAAVGLLWQSLFRTIYVANFMLEKLPDVAGVREARRKEILAEARFIRGYANFIGTNTFGDFPLVTTTVQATNRTIGRSPKAQVLASVLADFQAALTDLPNVEAGSTNALTNAAYINKVSCRAMLARYYLYQRNWAQAEQLATQVISSGVYTLQTSFADVIVKDFNNESIIEVGYSVTDDPQTSTSLFPNGLSLNNLLVGRREVIPSNQLVVSLVSAEAGTRRQTISFSTQNLRGNDNGWTVEKYGLALEDNNNIALIRLAEMHLIRAEARAQQGRLTGANGAVADLNVLRTRAKAPAIALTAQAEVLLAVERERIYELAFEGHRWYDLVRTGRAQVVMSSFSPNWNSRFELWPIPQSEIQQNPTIRTQQNPGY</sequence>
<keyword evidence="4" id="KW-0472">Membrane</keyword>
<comment type="similarity">
    <text evidence="2">Belongs to the SusD family.</text>
</comment>
<reference evidence="8 9" key="1">
    <citation type="submission" date="2016-01" db="EMBL/GenBank/DDBJ databases">
        <authorList>
            <person name="Oliw E.H."/>
        </authorList>
    </citation>
    <scope>NUCLEOTIDE SEQUENCE [LARGE SCALE GENOMIC DNA]</scope>
    <source>
        <strain evidence="8 9">DY10</strain>
    </source>
</reference>
<evidence type="ECO:0000313" key="8">
    <source>
        <dbReference type="EMBL" id="AQG82116.1"/>
    </source>
</evidence>
<evidence type="ECO:0000256" key="5">
    <source>
        <dbReference type="ARBA" id="ARBA00023237"/>
    </source>
</evidence>
<comment type="subcellular location">
    <subcellularLocation>
        <location evidence="1">Cell outer membrane</location>
    </subcellularLocation>
</comment>
<dbReference type="Gene3D" id="1.25.40.390">
    <property type="match status" value="1"/>
</dbReference>
<dbReference type="GO" id="GO:0009279">
    <property type="term" value="C:cell outer membrane"/>
    <property type="evidence" value="ECO:0007669"/>
    <property type="project" value="UniProtKB-SubCell"/>
</dbReference>
<dbReference type="InterPro" id="IPR011990">
    <property type="entry name" value="TPR-like_helical_dom_sf"/>
</dbReference>
<evidence type="ECO:0000256" key="1">
    <source>
        <dbReference type="ARBA" id="ARBA00004442"/>
    </source>
</evidence>
<dbReference type="Pfam" id="PF14322">
    <property type="entry name" value="SusD-like_3"/>
    <property type="match status" value="1"/>
</dbReference>
<organism evidence="8 9">
    <name type="scientific">Spirosoma montaniterrae</name>
    <dbReference type="NCBI Taxonomy" id="1178516"/>
    <lineage>
        <taxon>Bacteria</taxon>
        <taxon>Pseudomonadati</taxon>
        <taxon>Bacteroidota</taxon>
        <taxon>Cytophagia</taxon>
        <taxon>Cytophagales</taxon>
        <taxon>Cytophagaceae</taxon>
        <taxon>Spirosoma</taxon>
    </lineage>
</organism>
<evidence type="ECO:0000259" key="7">
    <source>
        <dbReference type="Pfam" id="PF14322"/>
    </source>
</evidence>
<dbReference type="Proteomes" id="UP000187941">
    <property type="component" value="Chromosome"/>
</dbReference>